<dbReference type="FunFam" id="3.30.420.40:FF:000172">
    <property type="entry name" value="Heat shock 70 kDa protein"/>
    <property type="match status" value="1"/>
</dbReference>
<feature type="region of interest" description="Disordered" evidence="9">
    <location>
        <begin position="1090"/>
        <end position="1123"/>
    </location>
</feature>
<feature type="compositionally biased region" description="Polar residues" evidence="9">
    <location>
        <begin position="438"/>
        <end position="454"/>
    </location>
</feature>
<feature type="compositionally biased region" description="Low complexity" evidence="9">
    <location>
        <begin position="214"/>
        <end position="223"/>
    </location>
</feature>
<dbReference type="InterPro" id="IPR036179">
    <property type="entry name" value="Ig-like_dom_sf"/>
</dbReference>
<feature type="region of interest" description="Disordered" evidence="9">
    <location>
        <begin position="371"/>
        <end position="400"/>
    </location>
</feature>
<evidence type="ECO:0000256" key="3">
    <source>
        <dbReference type="ARBA" id="ARBA00022737"/>
    </source>
</evidence>
<dbReference type="InterPro" id="IPR007110">
    <property type="entry name" value="Ig-like_dom"/>
</dbReference>
<gene>
    <name evidence="13" type="ORF">PFLUV_G00196480</name>
</gene>
<dbReference type="Gene3D" id="3.30.30.30">
    <property type="match status" value="1"/>
</dbReference>
<keyword evidence="10" id="KW-1133">Transmembrane helix</keyword>
<dbReference type="CDD" id="cd10233">
    <property type="entry name" value="ASKHA_NBD_HSP70_HSPA1"/>
    <property type="match status" value="1"/>
</dbReference>
<protein>
    <recommendedName>
        <fullName evidence="12">Ig-like domain-containing protein</fullName>
    </recommendedName>
</protein>
<keyword evidence="4" id="KW-0547">Nucleotide-binding</keyword>
<dbReference type="PROSITE" id="PS50835">
    <property type="entry name" value="IG_LIKE"/>
    <property type="match status" value="1"/>
</dbReference>
<dbReference type="Gene3D" id="3.90.640.10">
    <property type="entry name" value="Actin, Chain A, domain 4"/>
    <property type="match status" value="1"/>
</dbReference>
<dbReference type="Gene3D" id="2.60.40.10">
    <property type="entry name" value="Immunoglobulins"/>
    <property type="match status" value="2"/>
</dbReference>
<dbReference type="Gene3D" id="2.60.34.10">
    <property type="entry name" value="Substrate Binding Domain Of DNAk, Chain A, domain 1"/>
    <property type="match status" value="1"/>
</dbReference>
<name>A0A6A5EJ85_PERFL</name>
<proteinExistence type="inferred from homology"/>
<keyword evidence="7" id="KW-1015">Disulfide bond</keyword>
<evidence type="ECO:0000313" key="13">
    <source>
        <dbReference type="EMBL" id="KAF1378998.1"/>
    </source>
</evidence>
<keyword evidence="3" id="KW-0677">Repeat</keyword>
<feature type="compositionally biased region" description="Basic and acidic residues" evidence="9">
    <location>
        <begin position="381"/>
        <end position="393"/>
    </location>
</feature>
<feature type="domain" description="Ig-like" evidence="12">
    <location>
        <begin position="14"/>
        <end position="111"/>
    </location>
</feature>
<sequence length="1123" mass="124254">MEVKLQLSVFVLLIQVSLAVHQRVTVIKGQTLSLTCPLSNAHKTNADWKNPEGYIMFFNTNQALKDKRYSITNLSESEFSISISNVTFKDGGNYTCSQYHDRTTERKVEVTVLGLPKMRVTKHNGKFVIKCTAEGNHYPPQIFWKLNRGPEILAHAQVHHGGKKYVSVDMLRLHSVKNRVTVKCLVRHPALLSEPLMDFVQIQQHLTKPRRTTTTRSPITQPRGSTEGQTTTSSWSRHGRTTVYHAATEVDRTSSHSSTQLSTLPPNQLFSSNEPKRATAPTGLDTSGSTRSKDTIRNATSTTGWTSETTEEITSHNRTEGNTTVSDPKMQIETRSSSLLVFLVTCLIFGLLVVVIFFAIKLRRAHITWKRENEDSDPSDDSSKSKYSQEDKNSQGQRRRGLFNTAFTRYEVEKPAVITSVINTAAMADTESEKKEQTSPPQTPGQTSAKTSQPRHCPFQHLNSSLVQQFGNMSKGPAVGIDLGTTYSCVGVFQHGKVEIIANDQGNRTTPSYVAFTDSERLIGDAAKNQVAMNPTNTVFDAKRLIGRRFDDTVVQSDMKHWPFNVINDNTRPKVQVEYKGETKSFYPEEISSMVLTKMKEIAEAYLGKTVNNAVVTVPAYFNDSQRQATKDAGTISGLNVLRIINEPTAAAIAYGLDKKVGSERNVLIFDLGGGTFDVSILTIEDGIFEVKSTAGDTHLGGEDFDNRMVNHFIAEFKRKYKKDISDNKRAVRRLRTACERAKRTLSSSTQASIEIDSLYEGVDFYTSITRARFEELNADLFRGTLDPVEKSLRDAKMDKGQIHDIVLVGGSTRIPKIQKLLQDFFNGKELNKSINPDEAVAYGAAVQAAILSGDKSENVQDLLLLDVTPLSLGIETAGGVMTVLIKRNTTIPTKQTQTFTTYSDNQPGVLIQVYEGERAMTRDNNLLGKFELTGIPPAPRGVPQIEVTFDIDANGIMNVSAVDKSTGKENKITITNDKGRLSKEDIERMVQEAEKYKAEDDVQRDKVSAKNGLESYAFNMKSTVEDEKLAGKISDDDKTKILEKCNEVISWLDKNQTAEREEYEHQQKELEKVCNPIITKLYQTAGGMPGGMPEGMPGGFPGAGGAAPGGGGSSGPTIEEVD</sequence>
<dbReference type="SUPFAM" id="SSF53067">
    <property type="entry name" value="Actin-like ATPase domain"/>
    <property type="match status" value="2"/>
</dbReference>
<feature type="compositionally biased region" description="Polar residues" evidence="9">
    <location>
        <begin position="224"/>
        <end position="236"/>
    </location>
</feature>
<evidence type="ECO:0000259" key="12">
    <source>
        <dbReference type="PROSITE" id="PS50835"/>
    </source>
</evidence>
<keyword evidence="6" id="KW-0346">Stress response</keyword>
<evidence type="ECO:0000256" key="1">
    <source>
        <dbReference type="ARBA" id="ARBA00007381"/>
    </source>
</evidence>
<feature type="region of interest" description="Disordered" evidence="9">
    <location>
        <begin position="207"/>
        <end position="329"/>
    </location>
</feature>
<evidence type="ECO:0000256" key="10">
    <source>
        <dbReference type="SAM" id="Phobius"/>
    </source>
</evidence>
<dbReference type="EMBL" id="VHII01000016">
    <property type="protein sequence ID" value="KAF1378998.1"/>
    <property type="molecule type" value="Genomic_DNA"/>
</dbReference>
<dbReference type="FunFam" id="3.30.420.40:FF:000135">
    <property type="entry name" value="Heat shock cognate 71 kDa protein"/>
    <property type="match status" value="1"/>
</dbReference>
<reference evidence="13 14" key="1">
    <citation type="submission" date="2019-06" db="EMBL/GenBank/DDBJ databases">
        <title>A chromosome-scale genome assembly of the European perch, Perca fluviatilis.</title>
        <authorList>
            <person name="Roques C."/>
            <person name="Zahm M."/>
            <person name="Cabau C."/>
            <person name="Klopp C."/>
            <person name="Bouchez O."/>
            <person name="Donnadieu C."/>
            <person name="Kuhl H."/>
            <person name="Gislard M."/>
            <person name="Guendouz S."/>
            <person name="Journot L."/>
            <person name="Haffray P."/>
            <person name="Bestin A."/>
            <person name="Morvezen R."/>
            <person name="Feron R."/>
            <person name="Wen M."/>
            <person name="Jouanno E."/>
            <person name="Herpin A."/>
            <person name="Schartl M."/>
            <person name="Postlethwait J."/>
            <person name="Schaerlinger B."/>
            <person name="Chardard D."/>
            <person name="Lecocq T."/>
            <person name="Poncet C."/>
            <person name="Jaffrelo L."/>
            <person name="Lampietro C."/>
            <person name="Guiguen Y."/>
        </authorList>
    </citation>
    <scope>NUCLEOTIDE SEQUENCE [LARGE SCALE GENOMIC DNA]</scope>
    <source>
        <tissue evidence="13">Blood</tissue>
    </source>
</reference>
<dbReference type="PROSITE" id="PS00297">
    <property type="entry name" value="HSP70_1"/>
    <property type="match status" value="1"/>
</dbReference>
<dbReference type="InterPro" id="IPR043129">
    <property type="entry name" value="ATPase_NBD"/>
</dbReference>
<evidence type="ECO:0000256" key="5">
    <source>
        <dbReference type="ARBA" id="ARBA00022840"/>
    </source>
</evidence>
<dbReference type="PRINTS" id="PR00301">
    <property type="entry name" value="HEATSHOCK70"/>
</dbReference>
<keyword evidence="5" id="KW-0067">ATP-binding</keyword>
<feature type="transmembrane region" description="Helical" evidence="10">
    <location>
        <begin position="339"/>
        <end position="360"/>
    </location>
</feature>
<dbReference type="SMART" id="SM00406">
    <property type="entry name" value="IGv"/>
    <property type="match status" value="1"/>
</dbReference>
<dbReference type="Gene3D" id="3.30.420.40">
    <property type="match status" value="2"/>
</dbReference>
<dbReference type="FunFam" id="1.20.1270.10:FF:000003">
    <property type="entry name" value="heat shock cognate 71 kDa protein-like"/>
    <property type="match status" value="1"/>
</dbReference>
<dbReference type="SMART" id="SM00409">
    <property type="entry name" value="IG"/>
    <property type="match status" value="1"/>
</dbReference>
<dbReference type="NCBIfam" id="NF001413">
    <property type="entry name" value="PRK00290.1"/>
    <property type="match status" value="1"/>
</dbReference>
<dbReference type="PROSITE" id="PS00329">
    <property type="entry name" value="HSP70_2"/>
    <property type="match status" value="1"/>
</dbReference>
<evidence type="ECO:0000256" key="11">
    <source>
        <dbReference type="SAM" id="SignalP"/>
    </source>
</evidence>
<dbReference type="PROSITE" id="PS01036">
    <property type="entry name" value="HSP70_3"/>
    <property type="match status" value="1"/>
</dbReference>
<feature type="compositionally biased region" description="Low complexity" evidence="9">
    <location>
        <begin position="255"/>
        <end position="264"/>
    </location>
</feature>
<dbReference type="FunFam" id="2.60.34.10:FF:000002">
    <property type="entry name" value="Heat shock 70 kDa"/>
    <property type="match status" value="1"/>
</dbReference>
<evidence type="ECO:0000256" key="9">
    <source>
        <dbReference type="SAM" id="MobiDB-lite"/>
    </source>
</evidence>
<dbReference type="InterPro" id="IPR013106">
    <property type="entry name" value="Ig_V-set"/>
</dbReference>
<dbReference type="SUPFAM" id="SSF48726">
    <property type="entry name" value="Immunoglobulin"/>
    <property type="match status" value="1"/>
</dbReference>
<evidence type="ECO:0000256" key="7">
    <source>
        <dbReference type="ARBA" id="ARBA00023157"/>
    </source>
</evidence>
<dbReference type="InterPro" id="IPR018181">
    <property type="entry name" value="Heat_shock_70_CS"/>
</dbReference>
<evidence type="ECO:0000256" key="2">
    <source>
        <dbReference type="ARBA" id="ARBA00022729"/>
    </source>
</evidence>
<dbReference type="PANTHER" id="PTHR19375">
    <property type="entry name" value="HEAT SHOCK PROTEIN 70KDA"/>
    <property type="match status" value="1"/>
</dbReference>
<dbReference type="SUPFAM" id="SSF100920">
    <property type="entry name" value="Heat shock protein 70kD (HSP70), peptide-binding domain"/>
    <property type="match status" value="1"/>
</dbReference>
<dbReference type="FunFam" id="3.30.30.30:FF:000001">
    <property type="entry name" value="heat shock 70 kDa protein-like"/>
    <property type="match status" value="1"/>
</dbReference>
<dbReference type="FunFam" id="3.30.420.40:FF:000026">
    <property type="entry name" value="Heat shock protein 70"/>
    <property type="match status" value="1"/>
</dbReference>
<dbReference type="Pfam" id="PF00012">
    <property type="entry name" value="HSP70"/>
    <property type="match status" value="1"/>
</dbReference>
<dbReference type="Pfam" id="PF07686">
    <property type="entry name" value="V-set"/>
    <property type="match status" value="1"/>
</dbReference>
<comment type="caution">
    <text evidence="13">The sequence shown here is derived from an EMBL/GenBank/DDBJ whole genome shotgun (WGS) entry which is preliminary data.</text>
</comment>
<keyword evidence="2 11" id="KW-0732">Signal</keyword>
<evidence type="ECO:0000313" key="14">
    <source>
        <dbReference type="Proteomes" id="UP000465112"/>
    </source>
</evidence>
<keyword evidence="14" id="KW-1185">Reference proteome</keyword>
<dbReference type="Gene3D" id="1.20.1270.10">
    <property type="match status" value="1"/>
</dbReference>
<dbReference type="InterPro" id="IPR013126">
    <property type="entry name" value="Hsp_70_fam"/>
</dbReference>
<dbReference type="SUPFAM" id="SSF100934">
    <property type="entry name" value="Heat shock protein 70kD (HSP70), C-terminal subdomain"/>
    <property type="match status" value="1"/>
</dbReference>
<dbReference type="FunFam" id="2.60.40.10:FF:000013">
    <property type="entry name" value="cell adhesion molecule 1 isoform X1"/>
    <property type="match status" value="1"/>
</dbReference>
<dbReference type="InterPro" id="IPR029047">
    <property type="entry name" value="HSP70_peptide-bd_sf"/>
</dbReference>
<evidence type="ECO:0000256" key="6">
    <source>
        <dbReference type="ARBA" id="ARBA00023016"/>
    </source>
</evidence>
<evidence type="ECO:0000256" key="8">
    <source>
        <dbReference type="ARBA" id="ARBA00023319"/>
    </source>
</evidence>
<dbReference type="InterPro" id="IPR003599">
    <property type="entry name" value="Ig_sub"/>
</dbReference>
<comment type="similarity">
    <text evidence="1">Belongs to the heat shock protein 70 family.</text>
</comment>
<feature type="compositionally biased region" description="Gly residues" evidence="9">
    <location>
        <begin position="1090"/>
        <end position="1115"/>
    </location>
</feature>
<dbReference type="Proteomes" id="UP000465112">
    <property type="component" value="Chromosome 16"/>
</dbReference>
<dbReference type="InterPro" id="IPR029048">
    <property type="entry name" value="HSP70_C_sf"/>
</dbReference>
<accession>A0A6A5EJ85</accession>
<evidence type="ECO:0000256" key="4">
    <source>
        <dbReference type="ARBA" id="ARBA00022741"/>
    </source>
</evidence>
<keyword evidence="10" id="KW-0812">Transmembrane</keyword>
<organism evidence="13 14">
    <name type="scientific">Perca fluviatilis</name>
    <name type="common">European perch</name>
    <dbReference type="NCBI Taxonomy" id="8168"/>
    <lineage>
        <taxon>Eukaryota</taxon>
        <taxon>Metazoa</taxon>
        <taxon>Chordata</taxon>
        <taxon>Craniata</taxon>
        <taxon>Vertebrata</taxon>
        <taxon>Euteleostomi</taxon>
        <taxon>Actinopterygii</taxon>
        <taxon>Neopterygii</taxon>
        <taxon>Teleostei</taxon>
        <taxon>Neoteleostei</taxon>
        <taxon>Acanthomorphata</taxon>
        <taxon>Eupercaria</taxon>
        <taxon>Perciformes</taxon>
        <taxon>Percoidei</taxon>
        <taxon>Percidae</taxon>
        <taxon>Percinae</taxon>
        <taxon>Perca</taxon>
    </lineage>
</organism>
<dbReference type="AlphaFoldDB" id="A0A6A5EJ85"/>
<dbReference type="GO" id="GO:0005524">
    <property type="term" value="F:ATP binding"/>
    <property type="evidence" value="ECO:0007669"/>
    <property type="project" value="UniProtKB-KW"/>
</dbReference>
<dbReference type="InterPro" id="IPR013783">
    <property type="entry name" value="Ig-like_fold"/>
</dbReference>
<dbReference type="GO" id="GO:0140662">
    <property type="term" value="F:ATP-dependent protein folding chaperone"/>
    <property type="evidence" value="ECO:0007669"/>
    <property type="project" value="InterPro"/>
</dbReference>
<dbReference type="FunFam" id="3.90.640.10:FF:000134">
    <property type="entry name" value="Heat shock cognate 71 kDa protein"/>
    <property type="match status" value="1"/>
</dbReference>
<keyword evidence="10" id="KW-0472">Membrane</keyword>
<feature type="region of interest" description="Disordered" evidence="9">
    <location>
        <begin position="428"/>
        <end position="457"/>
    </location>
</feature>
<feature type="chain" id="PRO_5025445230" description="Ig-like domain-containing protein" evidence="11">
    <location>
        <begin position="20"/>
        <end position="1123"/>
    </location>
</feature>
<feature type="signal peptide" evidence="11">
    <location>
        <begin position="1"/>
        <end position="19"/>
    </location>
</feature>
<keyword evidence="8" id="KW-0393">Immunoglobulin domain</keyword>